<dbReference type="NCBIfam" id="TIGR01024">
    <property type="entry name" value="rplS_bact"/>
    <property type="match status" value="1"/>
</dbReference>
<dbReference type="PIRSF" id="PIRSF002191">
    <property type="entry name" value="Ribosomal_L19"/>
    <property type="match status" value="1"/>
</dbReference>
<keyword evidence="3 6" id="KW-0689">Ribosomal protein</keyword>
<dbReference type="GO" id="GO:0022625">
    <property type="term" value="C:cytosolic large ribosomal subunit"/>
    <property type="evidence" value="ECO:0007669"/>
    <property type="project" value="TreeGrafter"/>
</dbReference>
<dbReference type="RefSeq" id="WP_040092973.1">
    <property type="nucleotide sequence ID" value="NZ_CM020866.1"/>
</dbReference>
<dbReference type="InterPro" id="IPR008991">
    <property type="entry name" value="Translation_prot_SH3-like_sf"/>
</dbReference>
<dbReference type="PRINTS" id="PR00061">
    <property type="entry name" value="RIBOSOMALL19"/>
</dbReference>
<dbReference type="Pfam" id="PF01245">
    <property type="entry name" value="Ribosomal_L19"/>
    <property type="match status" value="1"/>
</dbReference>
<dbReference type="AlphaFoldDB" id="A0A2P6FBE9"/>
<proteinExistence type="inferred from homology"/>
<keyword evidence="4 6" id="KW-0687">Ribonucleoprotein</keyword>
<evidence type="ECO:0000256" key="2">
    <source>
        <dbReference type="ARBA" id="ARBA00005781"/>
    </source>
</evidence>
<organism evidence="8 9">
    <name type="scientific">Spiroplasma poulsonii</name>
    <dbReference type="NCBI Taxonomy" id="2138"/>
    <lineage>
        <taxon>Bacteria</taxon>
        <taxon>Bacillati</taxon>
        <taxon>Mycoplasmatota</taxon>
        <taxon>Mollicutes</taxon>
        <taxon>Entomoplasmatales</taxon>
        <taxon>Spiroplasmataceae</taxon>
        <taxon>Spiroplasma</taxon>
    </lineage>
</organism>
<name>A0A2P6FBE9_9MOLU</name>
<evidence type="ECO:0000313" key="9">
    <source>
        <dbReference type="Proteomes" id="UP000031565"/>
    </source>
</evidence>
<comment type="similarity">
    <text evidence="2 6 7">Belongs to the bacterial ribosomal protein bL19 family.</text>
</comment>
<reference evidence="8 9" key="1">
    <citation type="journal article" date="2015" name="MBio">
        <title>Genome sequence of the Drosophila melanogaster male-killing Spiroplasma strain MSRO endosymbiont.</title>
        <authorList>
            <person name="Paredes J.C."/>
            <person name="Herren J.K."/>
            <person name="Schupfer F."/>
            <person name="Marin R."/>
            <person name="Claverol S."/>
            <person name="Kuo C.H."/>
            <person name="Lemaitre B."/>
            <person name="Beven L."/>
        </authorList>
    </citation>
    <scope>NUCLEOTIDE SEQUENCE [LARGE SCALE GENOMIC DNA]</scope>
    <source>
        <strain evidence="8 9">MSRO</strain>
    </source>
</reference>
<evidence type="ECO:0000313" key="8">
    <source>
        <dbReference type="EMBL" id="PQM30788.1"/>
    </source>
</evidence>
<dbReference type="InterPro" id="IPR038657">
    <property type="entry name" value="Ribosomal_bL19_sf"/>
</dbReference>
<evidence type="ECO:0000256" key="1">
    <source>
        <dbReference type="ARBA" id="ARBA00002349"/>
    </source>
</evidence>
<gene>
    <name evidence="6 8" type="primary">rplS</name>
    <name evidence="8" type="ORF">SMSRO_SF005770</name>
</gene>
<dbReference type="PANTHER" id="PTHR15680:SF9">
    <property type="entry name" value="LARGE RIBOSOMAL SUBUNIT PROTEIN BL19M"/>
    <property type="match status" value="1"/>
</dbReference>
<keyword evidence="9" id="KW-1185">Reference proteome</keyword>
<dbReference type="InterPro" id="IPR001857">
    <property type="entry name" value="Ribosomal_bL19"/>
</dbReference>
<dbReference type="STRING" id="2138.SMSRO_v1c05470"/>
<dbReference type="OrthoDB" id="9803541at2"/>
<dbReference type="SUPFAM" id="SSF50104">
    <property type="entry name" value="Translation proteins SH3-like domain"/>
    <property type="match status" value="1"/>
</dbReference>
<dbReference type="GO" id="GO:0003735">
    <property type="term" value="F:structural constituent of ribosome"/>
    <property type="evidence" value="ECO:0007669"/>
    <property type="project" value="InterPro"/>
</dbReference>
<dbReference type="Proteomes" id="UP000031565">
    <property type="component" value="Unassembled WGS sequence"/>
</dbReference>
<evidence type="ECO:0000256" key="5">
    <source>
        <dbReference type="ARBA" id="ARBA00035171"/>
    </source>
</evidence>
<dbReference type="PROSITE" id="PS01015">
    <property type="entry name" value="RIBOSOMAL_L19"/>
    <property type="match status" value="1"/>
</dbReference>
<evidence type="ECO:0000256" key="6">
    <source>
        <dbReference type="HAMAP-Rule" id="MF_00402"/>
    </source>
</evidence>
<dbReference type="EMBL" id="JTLV02000001">
    <property type="protein sequence ID" value="PQM30788.1"/>
    <property type="molecule type" value="Genomic_DNA"/>
</dbReference>
<dbReference type="PANTHER" id="PTHR15680">
    <property type="entry name" value="RIBOSOMAL PROTEIN L19"/>
    <property type="match status" value="1"/>
</dbReference>
<dbReference type="InterPro" id="IPR018257">
    <property type="entry name" value="Ribosomal_bL19_CS"/>
</dbReference>
<evidence type="ECO:0000256" key="4">
    <source>
        <dbReference type="ARBA" id="ARBA00023274"/>
    </source>
</evidence>
<comment type="caution">
    <text evidence="8">The sequence shown here is derived from an EMBL/GenBank/DDBJ whole genome shotgun (WGS) entry which is preliminary data.</text>
</comment>
<comment type="function">
    <text evidence="1 6 7">This protein is located at the 30S-50S ribosomal subunit interface and may play a role in the structure and function of the aminoacyl-tRNA binding site.</text>
</comment>
<dbReference type="GO" id="GO:0006412">
    <property type="term" value="P:translation"/>
    <property type="evidence" value="ECO:0007669"/>
    <property type="project" value="UniProtKB-UniRule"/>
</dbReference>
<sequence>MNMRLTEEITKDQLRADLPEFSSGDTIKVHYKIQEGNKFRIQVFEGVVIKLQGSVITKSVTIRKISNGAGVERNFPLHSPLIDKIEVVKYGRVRRARIYYMRNRVGKAARIKEIIKTK</sequence>
<dbReference type="FunFam" id="2.30.30.790:FF:000001">
    <property type="entry name" value="50S ribosomal protein L19"/>
    <property type="match status" value="1"/>
</dbReference>
<evidence type="ECO:0000256" key="3">
    <source>
        <dbReference type="ARBA" id="ARBA00022980"/>
    </source>
</evidence>
<accession>A0A2P6FBE9</accession>
<dbReference type="Gene3D" id="2.30.30.790">
    <property type="match status" value="1"/>
</dbReference>
<protein>
    <recommendedName>
        <fullName evidence="5 6">Large ribosomal subunit protein bL19</fullName>
    </recommendedName>
</protein>
<dbReference type="HAMAP" id="MF_00402">
    <property type="entry name" value="Ribosomal_bL19"/>
    <property type="match status" value="1"/>
</dbReference>
<evidence type="ECO:0000256" key="7">
    <source>
        <dbReference type="RuleBase" id="RU000559"/>
    </source>
</evidence>